<feature type="repeat" description="ANK" evidence="3">
    <location>
        <begin position="1053"/>
        <end position="1090"/>
    </location>
</feature>
<feature type="repeat" description="ANK" evidence="3">
    <location>
        <begin position="609"/>
        <end position="641"/>
    </location>
</feature>
<dbReference type="InterPro" id="IPR056884">
    <property type="entry name" value="NPHP3-like_N"/>
</dbReference>
<dbReference type="PRINTS" id="PR01415">
    <property type="entry name" value="ANKYRIN"/>
</dbReference>
<dbReference type="SUPFAM" id="SSF52540">
    <property type="entry name" value="P-loop containing nucleoside triphosphate hydrolases"/>
    <property type="match status" value="1"/>
</dbReference>
<evidence type="ECO:0000256" key="3">
    <source>
        <dbReference type="PROSITE-ProRule" id="PRU00023"/>
    </source>
</evidence>
<keyword evidence="1" id="KW-0677">Repeat</keyword>
<dbReference type="GeneID" id="28815020"/>
<dbReference type="PROSITE" id="PS50297">
    <property type="entry name" value="ANK_REP_REGION"/>
    <property type="match status" value="3"/>
</dbReference>
<accession>A0A194XVK7</accession>
<dbReference type="Pfam" id="PF12796">
    <property type="entry name" value="Ank_2"/>
    <property type="match status" value="2"/>
</dbReference>
<reference evidence="5 6" key="1">
    <citation type="submission" date="2015-10" db="EMBL/GenBank/DDBJ databases">
        <title>Full genome of DAOMC 229536 Phialocephala scopiformis, a fungal endophyte of spruce producing the potent anti-insectan compound rugulosin.</title>
        <authorList>
            <consortium name="DOE Joint Genome Institute"/>
            <person name="Walker A.K."/>
            <person name="Frasz S.L."/>
            <person name="Seifert K.A."/>
            <person name="Miller J.D."/>
            <person name="Mondo S.J."/>
            <person name="Labutti K."/>
            <person name="Lipzen A."/>
            <person name="Dockter R."/>
            <person name="Kennedy M."/>
            <person name="Grigoriev I.V."/>
            <person name="Spatafora J.W."/>
        </authorList>
    </citation>
    <scope>NUCLEOTIDE SEQUENCE [LARGE SCALE GENOMIC DNA]</scope>
    <source>
        <strain evidence="5 6">CBS 120377</strain>
    </source>
</reference>
<dbReference type="RefSeq" id="XP_018078526.1">
    <property type="nucleotide sequence ID" value="XM_018205294.1"/>
</dbReference>
<proteinExistence type="predicted"/>
<dbReference type="InterPro" id="IPR002110">
    <property type="entry name" value="Ankyrin_rpt"/>
</dbReference>
<dbReference type="AlphaFoldDB" id="A0A194XVK7"/>
<dbReference type="OrthoDB" id="21416at2759"/>
<dbReference type="Gene3D" id="3.40.50.300">
    <property type="entry name" value="P-loop containing nucleotide triphosphate hydrolases"/>
    <property type="match status" value="1"/>
</dbReference>
<dbReference type="Pfam" id="PF00023">
    <property type="entry name" value="Ank"/>
    <property type="match status" value="1"/>
</dbReference>
<dbReference type="SUPFAM" id="SSF48403">
    <property type="entry name" value="Ankyrin repeat"/>
    <property type="match status" value="3"/>
</dbReference>
<feature type="repeat" description="ANK" evidence="3">
    <location>
        <begin position="718"/>
        <end position="744"/>
    </location>
</feature>
<dbReference type="PANTHER" id="PTHR24198:SF165">
    <property type="entry name" value="ANKYRIN REPEAT-CONTAINING PROTEIN-RELATED"/>
    <property type="match status" value="1"/>
</dbReference>
<gene>
    <name evidence="5" type="ORF">LY89DRAFT_13811</name>
</gene>
<sequence length="1196" mass="133086">MAFSAATSEDFEMIDHREVNLDPEDLAKLQGWLQPTDYTADSSEFRRHLSSQAPGTGLWICNTARYQQWHQSDGHSSLWVKGVPGAGKSVIAASMVEHLSSTEDVPVLYFFFRYIVAANRKPRNLIQDFLAQLLPRCPRLQGTLQPLLGSELDHLSDERLWEFLLLGLASIEKTYCVVDAMDEMELGSNDTFLQRLNGLATFRPESVKLFMTSRPKQYLQSALHDASIVHISLEDDLVGKDIAVFVAHRLKDVLSGDENAQLRASLESTICERSRGLFLYARLLVDQIIPKLHATGQLDVQKLAKSLPIGLEDMYNTMLYQNTESEKITTDIQVFLLEFVTHSSRALRLNELANVLASEFPSERLPGTPKNVARTACAPLLEILEDETVQVIHHSFTEFLLDTERTKDVSNDSTPQFPVLDPPKVHKRLAMVSLKYLQSGVLRHPDAEEFEKASKCDCDGDFDCRCRRGQKKMEDPYDYQEARLRYPFLEYAIKNWAYHCHRYDADDEDFLQAVSSFMDPKSLDFRQWLRLEWTRRQVPGAAQTPAPLHVAAFAGMSKYAARLLRDGQIVDPLDADQLTPLHWACRRGHVEIATLLLQGGADANAHSCRGVVPLHEAAKRNHSTIVKLLLDAGVDPIATKTKENHGGRLLGGERSTKGETAIEYACQQGHLDTITVMLPYLKPASFEEVLGRACRCGEFEIVKAVLLNTDVSPNTRFEGGTPLYVAATGHNTSIVEILLSKEADPLEMCDYQPNYRINGAGRRLRAGPMKAPIHALVHQWNESTHVACQQILNMLSGAGANIDAKNGEGNTPLLSLFDVRHAAPLIAVKSLLEAGADVSAVDRNGDSVLFRALQNCKNVEIIKLLLDLGARPDARGSKGETALHQILSHPHGNIEDSINEIILLLLEKGVRPDLKNDFGRTALESAILTATCTLKTFKLLLNKCDNTAAQGCMWLLGSRKTIEETKQFIELLLSHGASLEGRSKTGKTPILADLRNQKAVKALRQLGADIYAVDNHGRGILHCFTSIMGGHTLLDVFLKYVGYGLDPLVVDNEGNSILHVAVGNFEGTARNIEFIKYLLEAGISMNARNKEGETPLMVNVELAHVHSSSNEKRVSLLDIFRRHEQKEKLDLNAQDNDGLAAIHLATLRSEFELFSLLSAGADPTLVTKEKRTILHLACRARQTNTIALIIDKYRHP</sequence>
<dbReference type="PANTHER" id="PTHR24198">
    <property type="entry name" value="ANKYRIN REPEAT AND PROTEIN KINASE DOMAIN-CONTAINING PROTEIN"/>
    <property type="match status" value="1"/>
</dbReference>
<name>A0A194XVK7_MOLSC</name>
<evidence type="ECO:0000256" key="1">
    <source>
        <dbReference type="ARBA" id="ARBA00022737"/>
    </source>
</evidence>
<dbReference type="PROSITE" id="PS50088">
    <property type="entry name" value="ANK_REPEAT"/>
    <property type="match status" value="5"/>
</dbReference>
<dbReference type="InParanoid" id="A0A194XVK7"/>
<dbReference type="Proteomes" id="UP000070700">
    <property type="component" value="Unassembled WGS sequence"/>
</dbReference>
<dbReference type="InterPro" id="IPR027417">
    <property type="entry name" value="P-loop_NTPase"/>
</dbReference>
<feature type="repeat" description="ANK" evidence="3">
    <location>
        <begin position="808"/>
        <end position="843"/>
    </location>
</feature>
<organism evidence="5 6">
    <name type="scientific">Mollisia scopiformis</name>
    <name type="common">Conifer needle endophyte fungus</name>
    <name type="synonym">Phialocephala scopiformis</name>
    <dbReference type="NCBI Taxonomy" id="149040"/>
    <lineage>
        <taxon>Eukaryota</taxon>
        <taxon>Fungi</taxon>
        <taxon>Dikarya</taxon>
        <taxon>Ascomycota</taxon>
        <taxon>Pezizomycotina</taxon>
        <taxon>Leotiomycetes</taxon>
        <taxon>Helotiales</taxon>
        <taxon>Mollisiaceae</taxon>
        <taxon>Mollisia</taxon>
    </lineage>
</organism>
<feature type="domain" description="Nephrocystin 3-like N-terminal" evidence="4">
    <location>
        <begin position="55"/>
        <end position="214"/>
    </location>
</feature>
<dbReference type="Gene3D" id="1.25.40.20">
    <property type="entry name" value="Ankyrin repeat-containing domain"/>
    <property type="match status" value="5"/>
</dbReference>
<dbReference type="Pfam" id="PF13637">
    <property type="entry name" value="Ank_4"/>
    <property type="match status" value="1"/>
</dbReference>
<dbReference type="Pfam" id="PF24883">
    <property type="entry name" value="NPHP3_N"/>
    <property type="match status" value="1"/>
</dbReference>
<feature type="repeat" description="ANK" evidence="3">
    <location>
        <begin position="576"/>
        <end position="608"/>
    </location>
</feature>
<dbReference type="InterPro" id="IPR036770">
    <property type="entry name" value="Ankyrin_rpt-contain_sf"/>
</dbReference>
<evidence type="ECO:0000313" key="6">
    <source>
        <dbReference type="Proteomes" id="UP000070700"/>
    </source>
</evidence>
<dbReference type="EMBL" id="KQ947404">
    <property type="protein sequence ID" value="KUJ24171.1"/>
    <property type="molecule type" value="Genomic_DNA"/>
</dbReference>
<keyword evidence="6" id="KW-1185">Reference proteome</keyword>
<keyword evidence="2 3" id="KW-0040">ANK repeat</keyword>
<dbReference type="SMART" id="SM00248">
    <property type="entry name" value="ANK"/>
    <property type="match status" value="10"/>
</dbReference>
<evidence type="ECO:0000256" key="2">
    <source>
        <dbReference type="ARBA" id="ARBA00023043"/>
    </source>
</evidence>
<dbReference type="KEGG" id="psco:LY89DRAFT_13811"/>
<evidence type="ECO:0000313" key="5">
    <source>
        <dbReference type="EMBL" id="KUJ24171.1"/>
    </source>
</evidence>
<evidence type="ECO:0000259" key="4">
    <source>
        <dbReference type="Pfam" id="PF24883"/>
    </source>
</evidence>
<protein>
    <submittedName>
        <fullName evidence="5">Ankyrin</fullName>
    </submittedName>
</protein>